<evidence type="ECO:0000313" key="3">
    <source>
        <dbReference type="EMBL" id="TLD39817.1"/>
    </source>
</evidence>
<dbReference type="InterPro" id="IPR005225">
    <property type="entry name" value="Small_GTP-bd"/>
</dbReference>
<dbReference type="EMBL" id="SULG01000194">
    <property type="protein sequence ID" value="TLD39817.1"/>
    <property type="molecule type" value="Genomic_DNA"/>
</dbReference>
<gene>
    <name evidence="3" type="ORF">JETT_3922</name>
</gene>
<name>A0A533Q5K6_9BACT</name>
<dbReference type="CDD" id="cd14858">
    <property type="entry name" value="TrmE_N"/>
    <property type="match status" value="1"/>
</dbReference>
<feature type="domain" description="GTP-binding protein TrmE N-terminal" evidence="2">
    <location>
        <begin position="19"/>
        <end position="122"/>
    </location>
</feature>
<reference evidence="3 4" key="1">
    <citation type="submission" date="2019-04" db="EMBL/GenBank/DDBJ databases">
        <title>Genome of a novel bacterium Candidatus Jettenia ecosi reconstructed from metagenome of an anammox bioreactor.</title>
        <authorList>
            <person name="Mardanov A.V."/>
            <person name="Beletsky A.V."/>
            <person name="Ravin N.V."/>
            <person name="Botchkova E.A."/>
            <person name="Litti Y.V."/>
            <person name="Nozhevnikova A.N."/>
        </authorList>
    </citation>
    <scope>NUCLEOTIDE SEQUENCE [LARGE SCALE GENOMIC DNA]</scope>
    <source>
        <strain evidence="3">J2</strain>
    </source>
</reference>
<dbReference type="Proteomes" id="UP000319783">
    <property type="component" value="Unassembled WGS sequence"/>
</dbReference>
<accession>A0A533Q5K6</accession>
<dbReference type="AlphaFoldDB" id="A0A533Q5K6"/>
<dbReference type="SUPFAM" id="SSF52540">
    <property type="entry name" value="P-loop containing nucleoside triphosphate hydrolases"/>
    <property type="match status" value="1"/>
</dbReference>
<dbReference type="InterPro" id="IPR027417">
    <property type="entry name" value="P-loop_NTPase"/>
</dbReference>
<dbReference type="InterPro" id="IPR027266">
    <property type="entry name" value="TrmE/GcvT-like"/>
</dbReference>
<dbReference type="Pfam" id="PF10396">
    <property type="entry name" value="TrmE_N"/>
    <property type="match status" value="1"/>
</dbReference>
<dbReference type="GO" id="GO:0030488">
    <property type="term" value="P:tRNA methylation"/>
    <property type="evidence" value="ECO:0007669"/>
    <property type="project" value="TreeGrafter"/>
</dbReference>
<dbReference type="InterPro" id="IPR027368">
    <property type="entry name" value="MnmE_dom2"/>
</dbReference>
<dbReference type="GO" id="GO:0002098">
    <property type="term" value="P:tRNA wobble uridine modification"/>
    <property type="evidence" value="ECO:0007669"/>
    <property type="project" value="TreeGrafter"/>
</dbReference>
<dbReference type="GO" id="GO:0005525">
    <property type="term" value="F:GTP binding"/>
    <property type="evidence" value="ECO:0007669"/>
    <property type="project" value="InterPro"/>
</dbReference>
<dbReference type="InterPro" id="IPR031168">
    <property type="entry name" value="G_TrmE"/>
</dbReference>
<dbReference type="InterPro" id="IPR006073">
    <property type="entry name" value="GTP-bd"/>
</dbReference>
<dbReference type="Gene3D" id="3.30.1360.120">
    <property type="entry name" value="Probable tRNA modification gtpase trme, domain 1"/>
    <property type="match status" value="1"/>
</dbReference>
<dbReference type="InterPro" id="IPR018948">
    <property type="entry name" value="GTP-bd_TrmE_N"/>
</dbReference>
<dbReference type="NCBIfam" id="TIGR00231">
    <property type="entry name" value="small_GTP"/>
    <property type="match status" value="1"/>
</dbReference>
<comment type="caution">
    <text evidence="3">The sequence shown here is derived from an EMBL/GenBank/DDBJ whole genome shotgun (WGS) entry which is preliminary data.</text>
</comment>
<dbReference type="Pfam" id="PF01926">
    <property type="entry name" value="MMR_HSR1"/>
    <property type="match status" value="1"/>
</dbReference>
<protein>
    <submittedName>
        <fullName evidence="3">GTPase and tRNA-U34 5-formylation enzyme TrmE</fullName>
    </submittedName>
</protein>
<dbReference type="GO" id="GO:0005829">
    <property type="term" value="C:cytosol"/>
    <property type="evidence" value="ECO:0007669"/>
    <property type="project" value="TreeGrafter"/>
</dbReference>
<evidence type="ECO:0000259" key="1">
    <source>
        <dbReference type="Pfam" id="PF01926"/>
    </source>
</evidence>
<sequence>MQNKHDKRTKKDKLVKHKTIASIVTPLGEGGIGKIMVSGPNAFTIVNKIFAGKGIADLQNAVNQKLYYGYIHDKGQRLDEVILHIIRKEDSFTGEDIVEINCHGGIRVVMRIYECLQSSGAKGVPWEALLQQSFENNKMDFVQKEAFQTIVQAHTKLGVKVLLDQHAGALSSALRQGLEIIEGIERAFHKESWYHGAVIHTDQHEGEEKSLILNLAREGREALLDEQEILSSLENHIRCLLETASLGTALTTPQVLVILGKPNVGKSTLINAILGEERMLVHHEPGTTRDYVSELISVYGVPFEIVDTAGIRDTEDTLESMGIEMALEQLQRADKVMAVFDNSKPFDQEDAEILSALSSWSMKKSSDDLHQNVNTYKIVPVINKCDLTVRLDRKKIESAVTQPLCSISARNREGLEDVKERLVGELGTTYKPMRPIVFTRRQYCLLVKADVVVKQVKSYLSTGDKTCMISGLIDELKKIFTACLEGHRYD</sequence>
<feature type="domain" description="G" evidence="1">
    <location>
        <begin position="257"/>
        <end position="359"/>
    </location>
</feature>
<proteinExistence type="predicted"/>
<evidence type="ECO:0000313" key="4">
    <source>
        <dbReference type="Proteomes" id="UP000319783"/>
    </source>
</evidence>
<dbReference type="PANTHER" id="PTHR42714">
    <property type="entry name" value="TRNA MODIFICATION GTPASE GTPBP3"/>
    <property type="match status" value="1"/>
</dbReference>
<evidence type="ECO:0000259" key="2">
    <source>
        <dbReference type="Pfam" id="PF10396"/>
    </source>
</evidence>
<dbReference type="CDD" id="cd04164">
    <property type="entry name" value="trmE"/>
    <property type="match status" value="1"/>
</dbReference>
<dbReference type="Gene3D" id="3.40.50.300">
    <property type="entry name" value="P-loop containing nucleotide triphosphate hydrolases"/>
    <property type="match status" value="1"/>
</dbReference>
<organism evidence="3 4">
    <name type="scientific">Candidatus Jettenia ecosi</name>
    <dbReference type="NCBI Taxonomy" id="2494326"/>
    <lineage>
        <taxon>Bacteria</taxon>
        <taxon>Pseudomonadati</taxon>
        <taxon>Planctomycetota</taxon>
        <taxon>Candidatus Brocadiia</taxon>
        <taxon>Candidatus Brocadiales</taxon>
        <taxon>Candidatus Brocadiaceae</taxon>
        <taxon>Candidatus Jettenia</taxon>
    </lineage>
</organism>
<dbReference type="Gene3D" id="1.20.120.430">
    <property type="entry name" value="tRNA modification GTPase MnmE domain 2"/>
    <property type="match status" value="1"/>
</dbReference>
<dbReference type="PANTHER" id="PTHR42714:SF2">
    <property type="entry name" value="TRNA MODIFICATION GTPASE GTPBP3, MITOCHONDRIAL"/>
    <property type="match status" value="1"/>
</dbReference>